<name>A0ABW3WJ95_9FLAO</name>
<dbReference type="Gene3D" id="3.40.50.10330">
    <property type="entry name" value="Probable inorganic polyphosphate/atp-NAD kinase, domain 1"/>
    <property type="match status" value="1"/>
</dbReference>
<keyword evidence="4" id="KW-0067">ATP-binding</keyword>
<reference evidence="7" key="1">
    <citation type="journal article" date="2019" name="Int. J. Syst. Evol. Microbiol.">
        <title>The Global Catalogue of Microorganisms (GCM) 10K type strain sequencing project: providing services to taxonomists for standard genome sequencing and annotation.</title>
        <authorList>
            <consortium name="The Broad Institute Genomics Platform"/>
            <consortium name="The Broad Institute Genome Sequencing Center for Infectious Disease"/>
            <person name="Wu L."/>
            <person name="Ma J."/>
        </authorList>
    </citation>
    <scope>NUCLEOTIDE SEQUENCE [LARGE SCALE GENOMIC DNA]</scope>
    <source>
        <strain evidence="7">CCUG 62221</strain>
    </source>
</reference>
<comment type="caution">
    <text evidence="6">The sequence shown here is derived from an EMBL/GenBank/DDBJ whole genome shotgun (WGS) entry which is preliminary data.</text>
</comment>
<organism evidence="6 7">
    <name type="scientific">Lutibacter holmesii</name>
    <dbReference type="NCBI Taxonomy" id="1137985"/>
    <lineage>
        <taxon>Bacteria</taxon>
        <taxon>Pseudomonadati</taxon>
        <taxon>Bacteroidota</taxon>
        <taxon>Flavobacteriia</taxon>
        <taxon>Flavobacteriales</taxon>
        <taxon>Flavobacteriaceae</taxon>
        <taxon>Lutibacter</taxon>
    </lineage>
</organism>
<gene>
    <name evidence="6" type="ORF">ACFQ5N_00745</name>
</gene>
<feature type="domain" description="DAGKc" evidence="5">
    <location>
        <begin position="1"/>
        <end position="129"/>
    </location>
</feature>
<dbReference type="InterPro" id="IPR017438">
    <property type="entry name" value="ATP-NAD_kinase_N"/>
</dbReference>
<dbReference type="InterPro" id="IPR050187">
    <property type="entry name" value="Lipid_Phosphate_FormReg"/>
</dbReference>
<dbReference type="Pfam" id="PF00781">
    <property type="entry name" value="DAGK_cat"/>
    <property type="match status" value="1"/>
</dbReference>
<dbReference type="EMBL" id="JBHTMV010000001">
    <property type="protein sequence ID" value="MFD1292346.1"/>
    <property type="molecule type" value="Genomic_DNA"/>
</dbReference>
<dbReference type="InterPro" id="IPR016064">
    <property type="entry name" value="NAD/diacylglycerol_kinase_sf"/>
</dbReference>
<sequence>MKILFIVNPISGGVDKEPFLKEATSICDFYGINFKIFKTTGKNDEQEVLKVLENYNPDKVASVGGDGTTLFTAIALLNTNYPMGIIPLGSANGMATELFVKLDPIEALKDIIMSHMVAGLDMLLINDEHYTMHIGDVGINANIVEAYEKDPNRGMATYAKYFIEELKDLKPFKVTLNANGESITTNVFMSAICNARKYGTGVPLNVVGNPMDEKFEIVLIEQIDLPSLIKAGLSSFDEKYFDNQKSKVIATKEAELIFEEPRLLQLDGEVIKKYHKVSIKMLPGAIKLITNKGNKNIK</sequence>
<evidence type="ECO:0000313" key="6">
    <source>
        <dbReference type="EMBL" id="MFD1292346.1"/>
    </source>
</evidence>
<dbReference type="SMART" id="SM00046">
    <property type="entry name" value="DAGKc"/>
    <property type="match status" value="1"/>
</dbReference>
<dbReference type="PANTHER" id="PTHR12358">
    <property type="entry name" value="SPHINGOSINE KINASE"/>
    <property type="match status" value="1"/>
</dbReference>
<evidence type="ECO:0000259" key="5">
    <source>
        <dbReference type="PROSITE" id="PS50146"/>
    </source>
</evidence>
<evidence type="ECO:0000313" key="7">
    <source>
        <dbReference type="Proteomes" id="UP001597241"/>
    </source>
</evidence>
<evidence type="ECO:0000256" key="3">
    <source>
        <dbReference type="ARBA" id="ARBA00022777"/>
    </source>
</evidence>
<dbReference type="GO" id="GO:0016301">
    <property type="term" value="F:kinase activity"/>
    <property type="evidence" value="ECO:0007669"/>
    <property type="project" value="UniProtKB-KW"/>
</dbReference>
<dbReference type="Proteomes" id="UP001597241">
    <property type="component" value="Unassembled WGS sequence"/>
</dbReference>
<dbReference type="Pfam" id="PF19279">
    <property type="entry name" value="YegS_C"/>
    <property type="match status" value="1"/>
</dbReference>
<evidence type="ECO:0000256" key="4">
    <source>
        <dbReference type="ARBA" id="ARBA00022840"/>
    </source>
</evidence>
<dbReference type="RefSeq" id="WP_386806905.1">
    <property type="nucleotide sequence ID" value="NZ_JBHTMV010000001.1"/>
</dbReference>
<proteinExistence type="predicted"/>
<dbReference type="Gene3D" id="2.60.200.40">
    <property type="match status" value="1"/>
</dbReference>
<dbReference type="EC" id="2.7.1.-" evidence="6"/>
<protein>
    <submittedName>
        <fullName evidence="6">Diacylglycerol/lipid kinase family protein</fullName>
        <ecNumber evidence="6">2.7.1.-</ecNumber>
    </submittedName>
</protein>
<keyword evidence="3 6" id="KW-0418">Kinase</keyword>
<keyword evidence="7" id="KW-1185">Reference proteome</keyword>
<dbReference type="PROSITE" id="PS50146">
    <property type="entry name" value="DAGK"/>
    <property type="match status" value="1"/>
</dbReference>
<dbReference type="InterPro" id="IPR001206">
    <property type="entry name" value="Diacylglycerol_kinase_cat_dom"/>
</dbReference>
<keyword evidence="1 6" id="KW-0808">Transferase</keyword>
<evidence type="ECO:0000256" key="1">
    <source>
        <dbReference type="ARBA" id="ARBA00022679"/>
    </source>
</evidence>
<evidence type="ECO:0000256" key="2">
    <source>
        <dbReference type="ARBA" id="ARBA00022741"/>
    </source>
</evidence>
<dbReference type="SUPFAM" id="SSF111331">
    <property type="entry name" value="NAD kinase/diacylglycerol kinase-like"/>
    <property type="match status" value="1"/>
</dbReference>
<keyword evidence="2" id="KW-0547">Nucleotide-binding</keyword>
<accession>A0ABW3WJ95</accession>
<dbReference type="InterPro" id="IPR045540">
    <property type="entry name" value="YegS/DAGK_C"/>
</dbReference>
<dbReference type="PANTHER" id="PTHR12358:SF106">
    <property type="entry name" value="LIPID KINASE YEGS"/>
    <property type="match status" value="1"/>
</dbReference>